<dbReference type="InterPro" id="IPR050300">
    <property type="entry name" value="GDXG_lipolytic_enzyme"/>
</dbReference>
<dbReference type="Gene3D" id="3.40.50.1820">
    <property type="entry name" value="alpha/beta hydrolase"/>
    <property type="match status" value="1"/>
</dbReference>
<keyword evidence="4" id="KW-1185">Reference proteome</keyword>
<accession>A0A419T9E0</accession>
<organism evidence="3 4">
    <name type="scientific">Lacrimispora algidixylanolytica</name>
    <dbReference type="NCBI Taxonomy" id="94868"/>
    <lineage>
        <taxon>Bacteria</taxon>
        <taxon>Bacillati</taxon>
        <taxon>Bacillota</taxon>
        <taxon>Clostridia</taxon>
        <taxon>Lachnospirales</taxon>
        <taxon>Lachnospiraceae</taxon>
        <taxon>Lacrimispora</taxon>
    </lineage>
</organism>
<evidence type="ECO:0000256" key="1">
    <source>
        <dbReference type="ARBA" id="ARBA00022801"/>
    </source>
</evidence>
<evidence type="ECO:0000313" key="3">
    <source>
        <dbReference type="EMBL" id="RKD34090.1"/>
    </source>
</evidence>
<feature type="domain" description="Alpha/beta hydrolase fold-3" evidence="2">
    <location>
        <begin position="71"/>
        <end position="271"/>
    </location>
</feature>
<sequence length="293" mass="32989">MSLKAEMTKLFAKLGKADRKMALDLEHPKRGSYELDLLNFTKKVRVKTFDVNGFYGVTINSSYPKDAHILMLPGGAYTLEPDQRIREIAEHFAVMEGFRVSIFQYPLAPEYTALAAHQCLMEAYEGLIKEYPKDTFYLFGDFSGGGLALSFLQELRDRGDLPMPHKTAVVSPWLDIALNNPKIKLFQKTDFILPVEELRVAGGKYCGPLETDHPFVSPLYGDWNHLGPILVFSGTEEIMTPDCELLAEKAGKLEGTDIIYKKGAGMFHNWIKVPSKETDGTFKLICSFYLDEA</sequence>
<dbReference type="PANTHER" id="PTHR48081">
    <property type="entry name" value="AB HYDROLASE SUPERFAMILY PROTEIN C4A8.06C"/>
    <property type="match status" value="1"/>
</dbReference>
<proteinExistence type="predicted"/>
<dbReference type="EMBL" id="MCIA01000003">
    <property type="protein sequence ID" value="RKD34090.1"/>
    <property type="molecule type" value="Genomic_DNA"/>
</dbReference>
<dbReference type="PANTHER" id="PTHR48081:SF8">
    <property type="entry name" value="ALPHA_BETA HYDROLASE FOLD-3 DOMAIN-CONTAINING PROTEIN-RELATED"/>
    <property type="match status" value="1"/>
</dbReference>
<dbReference type="OrthoDB" id="9815425at2"/>
<gene>
    <name evidence="3" type="ORF">BET01_13120</name>
</gene>
<reference evidence="3 4" key="1">
    <citation type="submission" date="2016-08" db="EMBL/GenBank/DDBJ databases">
        <title>A new outlook on sporulation: Clostridium algidixylanolyticum.</title>
        <authorList>
            <person name="Poppleton D.I."/>
            <person name="Gribaldo S."/>
        </authorList>
    </citation>
    <scope>NUCLEOTIDE SEQUENCE [LARGE SCALE GENOMIC DNA]</scope>
    <source>
        <strain evidence="3 4">SPL73</strain>
    </source>
</reference>
<dbReference type="GO" id="GO:0016787">
    <property type="term" value="F:hydrolase activity"/>
    <property type="evidence" value="ECO:0007669"/>
    <property type="project" value="UniProtKB-KW"/>
</dbReference>
<evidence type="ECO:0000313" key="4">
    <source>
        <dbReference type="Proteomes" id="UP000284277"/>
    </source>
</evidence>
<dbReference type="AlphaFoldDB" id="A0A419T9E0"/>
<protein>
    <submittedName>
        <fullName evidence="3">Alpha/beta hydrolase</fullName>
    </submittedName>
</protein>
<dbReference type="RefSeq" id="WP_120195518.1">
    <property type="nucleotide sequence ID" value="NZ_MCIA01000003.1"/>
</dbReference>
<comment type="caution">
    <text evidence="3">The sequence shown here is derived from an EMBL/GenBank/DDBJ whole genome shotgun (WGS) entry which is preliminary data.</text>
</comment>
<dbReference type="SUPFAM" id="SSF53474">
    <property type="entry name" value="alpha/beta-Hydrolases"/>
    <property type="match status" value="1"/>
</dbReference>
<dbReference type="Pfam" id="PF07859">
    <property type="entry name" value="Abhydrolase_3"/>
    <property type="match status" value="1"/>
</dbReference>
<evidence type="ECO:0000259" key="2">
    <source>
        <dbReference type="Pfam" id="PF07859"/>
    </source>
</evidence>
<dbReference type="InterPro" id="IPR013094">
    <property type="entry name" value="AB_hydrolase_3"/>
</dbReference>
<dbReference type="Proteomes" id="UP000284277">
    <property type="component" value="Unassembled WGS sequence"/>
</dbReference>
<keyword evidence="1 3" id="KW-0378">Hydrolase</keyword>
<dbReference type="InterPro" id="IPR029058">
    <property type="entry name" value="AB_hydrolase_fold"/>
</dbReference>
<name>A0A419T9E0_9FIRM</name>